<evidence type="ECO:0000313" key="2">
    <source>
        <dbReference type="Proteomes" id="UP000800082"/>
    </source>
</evidence>
<evidence type="ECO:0000313" key="1">
    <source>
        <dbReference type="EMBL" id="KAF1926253.1"/>
    </source>
</evidence>
<dbReference type="OrthoDB" id="10572077at2759"/>
<proteinExistence type="predicted"/>
<accession>A0A6A5RFL0</accession>
<protein>
    <submittedName>
        <fullName evidence="1">Uncharacterized protein</fullName>
    </submittedName>
</protein>
<dbReference type="EMBL" id="ML978978">
    <property type="protein sequence ID" value="KAF1926253.1"/>
    <property type="molecule type" value="Genomic_DNA"/>
</dbReference>
<sequence>MLKSELIPREFLLEVVEDIRGKIIRLGGPILFLVEMWHSTMLVSLYNWHEHVELELYTCVDIEDGYLGAEHCGSVDCDAEIFDHGDTDDLPSELDTTDELEIVDSKECWHSALALRTRRSSPEALSLIGSDAPHLRLAQPLQHHFGAWNSCAANSTVGRRVIVLVIPELLVVCLDGLIASVVERMLSQIVTIIPITTMSISALLKTQTSTYHSQPSV</sequence>
<dbReference type="RefSeq" id="XP_033446505.1">
    <property type="nucleotide sequence ID" value="XM_033598174.1"/>
</dbReference>
<keyword evidence="2" id="KW-1185">Reference proteome</keyword>
<gene>
    <name evidence="1" type="ORF">M421DRAFT_94105</name>
</gene>
<dbReference type="Proteomes" id="UP000800082">
    <property type="component" value="Unassembled WGS sequence"/>
</dbReference>
<organism evidence="1 2">
    <name type="scientific">Didymella exigua CBS 183.55</name>
    <dbReference type="NCBI Taxonomy" id="1150837"/>
    <lineage>
        <taxon>Eukaryota</taxon>
        <taxon>Fungi</taxon>
        <taxon>Dikarya</taxon>
        <taxon>Ascomycota</taxon>
        <taxon>Pezizomycotina</taxon>
        <taxon>Dothideomycetes</taxon>
        <taxon>Pleosporomycetidae</taxon>
        <taxon>Pleosporales</taxon>
        <taxon>Pleosporineae</taxon>
        <taxon>Didymellaceae</taxon>
        <taxon>Didymella</taxon>
    </lineage>
</organism>
<reference evidence="1" key="1">
    <citation type="journal article" date="2020" name="Stud. Mycol.">
        <title>101 Dothideomycetes genomes: a test case for predicting lifestyles and emergence of pathogens.</title>
        <authorList>
            <person name="Haridas S."/>
            <person name="Albert R."/>
            <person name="Binder M."/>
            <person name="Bloem J."/>
            <person name="Labutti K."/>
            <person name="Salamov A."/>
            <person name="Andreopoulos B."/>
            <person name="Baker S."/>
            <person name="Barry K."/>
            <person name="Bills G."/>
            <person name="Bluhm B."/>
            <person name="Cannon C."/>
            <person name="Castanera R."/>
            <person name="Culley D."/>
            <person name="Daum C."/>
            <person name="Ezra D."/>
            <person name="Gonzalez J."/>
            <person name="Henrissat B."/>
            <person name="Kuo A."/>
            <person name="Liang C."/>
            <person name="Lipzen A."/>
            <person name="Lutzoni F."/>
            <person name="Magnuson J."/>
            <person name="Mondo S."/>
            <person name="Nolan M."/>
            <person name="Ohm R."/>
            <person name="Pangilinan J."/>
            <person name="Park H.-J."/>
            <person name="Ramirez L."/>
            <person name="Alfaro M."/>
            <person name="Sun H."/>
            <person name="Tritt A."/>
            <person name="Yoshinaga Y."/>
            <person name="Zwiers L.-H."/>
            <person name="Turgeon B."/>
            <person name="Goodwin S."/>
            <person name="Spatafora J."/>
            <person name="Crous P."/>
            <person name="Grigoriev I."/>
        </authorList>
    </citation>
    <scope>NUCLEOTIDE SEQUENCE</scope>
    <source>
        <strain evidence="1">CBS 183.55</strain>
    </source>
</reference>
<dbReference type="AlphaFoldDB" id="A0A6A5RFL0"/>
<name>A0A6A5RFL0_9PLEO</name>
<dbReference type="GeneID" id="54355841"/>